<dbReference type="EMBL" id="JBBNAF010000010">
    <property type="protein sequence ID" value="KAK9107398.1"/>
    <property type="molecule type" value="Genomic_DNA"/>
</dbReference>
<gene>
    <name evidence="1" type="ORF">Syun_023409</name>
</gene>
<reference evidence="1 2" key="1">
    <citation type="submission" date="2024-01" db="EMBL/GenBank/DDBJ databases">
        <title>Genome assemblies of Stephania.</title>
        <authorList>
            <person name="Yang L."/>
        </authorList>
    </citation>
    <scope>NUCLEOTIDE SEQUENCE [LARGE SCALE GENOMIC DNA]</scope>
    <source>
        <strain evidence="1">YNDBR</strain>
        <tissue evidence="1">Leaf</tissue>
    </source>
</reference>
<evidence type="ECO:0000313" key="2">
    <source>
        <dbReference type="Proteomes" id="UP001420932"/>
    </source>
</evidence>
<name>A0AAP0HZK2_9MAGN</name>
<evidence type="ECO:0000313" key="1">
    <source>
        <dbReference type="EMBL" id="KAK9107398.1"/>
    </source>
</evidence>
<dbReference type="Proteomes" id="UP001420932">
    <property type="component" value="Unassembled WGS sequence"/>
</dbReference>
<keyword evidence="2" id="KW-1185">Reference proteome</keyword>
<dbReference type="AlphaFoldDB" id="A0AAP0HZK2"/>
<sequence>MEENEIFDLMEEILNKSSVNQGSIEINYWRFGSDLEFVCELPNKSVEHRSTLPWI</sequence>
<protein>
    <submittedName>
        <fullName evidence="1">Uncharacterized protein</fullName>
    </submittedName>
</protein>
<organism evidence="1 2">
    <name type="scientific">Stephania yunnanensis</name>
    <dbReference type="NCBI Taxonomy" id="152371"/>
    <lineage>
        <taxon>Eukaryota</taxon>
        <taxon>Viridiplantae</taxon>
        <taxon>Streptophyta</taxon>
        <taxon>Embryophyta</taxon>
        <taxon>Tracheophyta</taxon>
        <taxon>Spermatophyta</taxon>
        <taxon>Magnoliopsida</taxon>
        <taxon>Ranunculales</taxon>
        <taxon>Menispermaceae</taxon>
        <taxon>Menispermoideae</taxon>
        <taxon>Cissampelideae</taxon>
        <taxon>Stephania</taxon>
    </lineage>
</organism>
<comment type="caution">
    <text evidence="1">The sequence shown here is derived from an EMBL/GenBank/DDBJ whole genome shotgun (WGS) entry which is preliminary data.</text>
</comment>
<proteinExistence type="predicted"/>
<accession>A0AAP0HZK2</accession>